<dbReference type="FunFam" id="3.40.50.880:FF:000015">
    <property type="entry name" value="Protein DJ-1 homolog C"/>
    <property type="match status" value="1"/>
</dbReference>
<dbReference type="PANTHER" id="PTHR48094">
    <property type="entry name" value="PROTEIN/NUCLEIC ACID DEGLYCASE DJ-1-RELATED"/>
    <property type="match status" value="1"/>
</dbReference>
<dbReference type="InterPro" id="IPR006287">
    <property type="entry name" value="DJ-1"/>
</dbReference>
<dbReference type="InterPro" id="IPR050325">
    <property type="entry name" value="Prot/Nucl_acid_deglycase"/>
</dbReference>
<proteinExistence type="inferred from homology"/>
<dbReference type="NCBIfam" id="TIGR01383">
    <property type="entry name" value="not_thiJ"/>
    <property type="match status" value="1"/>
</dbReference>
<dbReference type="InterPro" id="IPR029062">
    <property type="entry name" value="Class_I_gatase-like"/>
</dbReference>
<dbReference type="Pfam" id="PF01965">
    <property type="entry name" value="DJ-1_PfpI"/>
    <property type="match status" value="1"/>
</dbReference>
<protein>
    <recommendedName>
        <fullName evidence="3">DJ-1/PfpI domain-containing protein</fullName>
    </recommendedName>
</protein>
<reference evidence="4" key="1">
    <citation type="submission" date="2023-10" db="EMBL/GenBank/DDBJ databases">
        <authorList>
            <person name="Domelevo Entfellner J.-B."/>
        </authorList>
    </citation>
    <scope>NUCLEOTIDE SEQUENCE</scope>
</reference>
<gene>
    <name evidence="4" type="ORF">AYBTSS11_LOCUS9155</name>
</gene>
<organism evidence="4 5">
    <name type="scientific">Sphenostylis stenocarpa</name>
    <dbReference type="NCBI Taxonomy" id="92480"/>
    <lineage>
        <taxon>Eukaryota</taxon>
        <taxon>Viridiplantae</taxon>
        <taxon>Streptophyta</taxon>
        <taxon>Embryophyta</taxon>
        <taxon>Tracheophyta</taxon>
        <taxon>Spermatophyta</taxon>
        <taxon>Magnoliopsida</taxon>
        <taxon>eudicotyledons</taxon>
        <taxon>Gunneridae</taxon>
        <taxon>Pentapetalae</taxon>
        <taxon>rosids</taxon>
        <taxon>fabids</taxon>
        <taxon>Fabales</taxon>
        <taxon>Fabaceae</taxon>
        <taxon>Papilionoideae</taxon>
        <taxon>50 kb inversion clade</taxon>
        <taxon>NPAAA clade</taxon>
        <taxon>indigoferoid/millettioid clade</taxon>
        <taxon>Phaseoleae</taxon>
        <taxon>Sphenostylis</taxon>
    </lineage>
</organism>
<dbReference type="Gene3D" id="3.40.50.880">
    <property type="match status" value="1"/>
</dbReference>
<dbReference type="SUPFAM" id="SSF52317">
    <property type="entry name" value="Class I glutamine amidotransferase-like"/>
    <property type="match status" value="1"/>
</dbReference>
<feature type="domain" description="DJ-1/PfpI" evidence="3">
    <location>
        <begin position="58"/>
        <end position="179"/>
    </location>
</feature>
<dbReference type="InterPro" id="IPR002818">
    <property type="entry name" value="DJ-1/PfpI"/>
</dbReference>
<dbReference type="GO" id="GO:0005737">
    <property type="term" value="C:cytoplasm"/>
    <property type="evidence" value="ECO:0007669"/>
    <property type="project" value="TreeGrafter"/>
</dbReference>
<dbReference type="EMBL" id="OY731400">
    <property type="protein sequence ID" value="CAJ1939476.1"/>
    <property type="molecule type" value="Genomic_DNA"/>
</dbReference>
<evidence type="ECO:0000313" key="4">
    <source>
        <dbReference type="EMBL" id="CAJ1939476.1"/>
    </source>
</evidence>
<evidence type="ECO:0000313" key="5">
    <source>
        <dbReference type="Proteomes" id="UP001189624"/>
    </source>
</evidence>
<evidence type="ECO:0000256" key="2">
    <source>
        <dbReference type="ARBA" id="ARBA00022737"/>
    </source>
</evidence>
<comment type="similarity">
    <text evidence="1">Belongs to the peptidase C56 family.</text>
</comment>
<dbReference type="PANTHER" id="PTHR48094:SF7">
    <property type="entry name" value="PROTEIN DJ-1 HOMOLOG C"/>
    <property type="match status" value="1"/>
</dbReference>
<evidence type="ECO:0000259" key="3">
    <source>
        <dbReference type="Pfam" id="PF01965"/>
    </source>
</evidence>
<keyword evidence="5" id="KW-1185">Reference proteome</keyword>
<dbReference type="Gramene" id="rna-AYBTSS11_LOCUS9155">
    <property type="protein sequence ID" value="CAJ1939476.1"/>
    <property type="gene ID" value="gene-AYBTSS11_LOCUS9155"/>
</dbReference>
<dbReference type="CDD" id="cd03135">
    <property type="entry name" value="GATase1_DJ-1"/>
    <property type="match status" value="1"/>
</dbReference>
<dbReference type="Proteomes" id="UP001189624">
    <property type="component" value="Chromosome 3"/>
</dbReference>
<keyword evidence="2" id="KW-0677">Repeat</keyword>
<name>A0AA86S9U0_9FABA</name>
<sequence length="205" mass="21658">MSLLLLPQPSATLSPVTASAVARKPFATVTPPRRRTLTPKAAISISPPTTSPNAIPTKKVLVPIGFGTEEMEAVIMIHVLRRAGADVTVASVEPQLQVQAAGGTKLVADTDISACSDAVFDLVALPGGMPGSARLRDCKVLQKITSKQAEENRLYGAICAAPAVTLLPWGLLKKKKVLCLTWILVESIFSAMALSYYGSKLLLPN</sequence>
<dbReference type="AlphaFoldDB" id="A0AA86S9U0"/>
<evidence type="ECO:0000256" key="1">
    <source>
        <dbReference type="ARBA" id="ARBA00008542"/>
    </source>
</evidence>
<accession>A0AA86S9U0</accession>
<dbReference type="GO" id="GO:1903189">
    <property type="term" value="P:glyoxal metabolic process"/>
    <property type="evidence" value="ECO:0007669"/>
    <property type="project" value="TreeGrafter"/>
</dbReference>